<sequence length="265" mass="27880">MAKGFDCAAPLTRTLAKKFKEDGYEFVCRYLVPSGWKRLTQAEAVAISAAGLQIVSVYETTASRALGGRAAGLTDGAIAAQTALAVGQPAGSRIYFAVDFDASAKQMDTVIGYITAAGEAARNYQSGVYGSVTVIEAAMAAKACTGFWQTYAWSKGRKAEGIHLYQYDNGPKGLGQPVHGVNVDLNQSSGEAGWWSTQSAAVPAPGSANGEGKDYMMKKEDAGKIIAFLQAAYMAAGNAESGKEFHRLANELRKASGQAADPNNR</sequence>
<comment type="caution">
    <text evidence="2">The sequence shown here is derived from an EMBL/GenBank/DDBJ whole genome shotgun (WGS) entry which is preliminary data.</text>
</comment>
<feature type="domain" description="Rv2525c-like glycoside hydrolase-like" evidence="1">
    <location>
        <begin position="18"/>
        <end position="173"/>
    </location>
</feature>
<dbReference type="Proteomes" id="UP001597448">
    <property type="component" value="Unassembled WGS sequence"/>
</dbReference>
<dbReference type="InterPro" id="IPR015020">
    <property type="entry name" value="Rv2525c-like_Glyco_Hydro-like"/>
</dbReference>
<dbReference type="RefSeq" id="WP_209992573.1">
    <property type="nucleotide sequence ID" value="NZ_JBHSVQ010000001.1"/>
</dbReference>
<dbReference type="Gene3D" id="3.20.20.80">
    <property type="entry name" value="Glycosidases"/>
    <property type="match status" value="1"/>
</dbReference>
<name>A0ABW5FLX4_9BACL</name>
<proteinExistence type="predicted"/>
<accession>A0ABW5FLX4</accession>
<organism evidence="2 3">
    <name type="scientific">Paenibacillus rhizoplanae</name>
    <dbReference type="NCBI Taxonomy" id="1917181"/>
    <lineage>
        <taxon>Bacteria</taxon>
        <taxon>Bacillati</taxon>
        <taxon>Bacillota</taxon>
        <taxon>Bacilli</taxon>
        <taxon>Bacillales</taxon>
        <taxon>Paenibacillaceae</taxon>
        <taxon>Paenibacillus</taxon>
    </lineage>
</organism>
<keyword evidence="3" id="KW-1185">Reference proteome</keyword>
<dbReference type="EMBL" id="JBHUKY010000077">
    <property type="protein sequence ID" value="MFD2413751.1"/>
    <property type="molecule type" value="Genomic_DNA"/>
</dbReference>
<gene>
    <name evidence="2" type="ORF">ACFSX3_28175</name>
</gene>
<dbReference type="SUPFAM" id="SSF51445">
    <property type="entry name" value="(Trans)glycosidases"/>
    <property type="match status" value="1"/>
</dbReference>
<evidence type="ECO:0000313" key="3">
    <source>
        <dbReference type="Proteomes" id="UP001597448"/>
    </source>
</evidence>
<evidence type="ECO:0000259" key="1">
    <source>
        <dbReference type="Pfam" id="PF08924"/>
    </source>
</evidence>
<reference evidence="3" key="1">
    <citation type="journal article" date="2019" name="Int. J. Syst. Evol. Microbiol.">
        <title>The Global Catalogue of Microorganisms (GCM) 10K type strain sequencing project: providing services to taxonomists for standard genome sequencing and annotation.</title>
        <authorList>
            <consortium name="The Broad Institute Genomics Platform"/>
            <consortium name="The Broad Institute Genome Sequencing Center for Infectious Disease"/>
            <person name="Wu L."/>
            <person name="Ma J."/>
        </authorList>
    </citation>
    <scope>NUCLEOTIDE SEQUENCE [LARGE SCALE GENOMIC DNA]</scope>
    <source>
        <strain evidence="3">CCM 8725</strain>
    </source>
</reference>
<dbReference type="InterPro" id="IPR017853">
    <property type="entry name" value="GH"/>
</dbReference>
<evidence type="ECO:0000313" key="2">
    <source>
        <dbReference type="EMBL" id="MFD2413751.1"/>
    </source>
</evidence>
<dbReference type="Pfam" id="PF08924">
    <property type="entry name" value="Rv2525c_GlyHyd-like"/>
    <property type="match status" value="1"/>
</dbReference>
<protein>
    <submittedName>
        <fullName evidence="2">DUF1906 domain-containing protein</fullName>
    </submittedName>
</protein>